<proteinExistence type="predicted"/>
<dbReference type="AlphaFoldDB" id="A0A2X0V6I8"/>
<dbReference type="EMBL" id="UAPV01000001">
    <property type="protein sequence ID" value="SPT70054.1"/>
    <property type="molecule type" value="Genomic_DNA"/>
</dbReference>
<sequence>MNNFKELNKEQNYLAIKFDGDAVADNSISINSFITTLVGLEKLSYKTVENLYGKKCKVELKVKALKPGSFIIDLLVTCAEPARIIVENIVSVIELGKFLMGKNMVAQTPHESDNYKTYITNCNGQIQVFNNSTVNIWNDGVARSALDKATSPLDGEGVNNISITSPTKASSISKSERDYFVNKQDEVINENESNVILEIFELSLSGNNKKWRFSDGEVEFSANIEDNDFLDGVKNQIYSFKNGTQLDVVLRTVQKKGAKIKTERTIIEVKKVIYPE</sequence>
<dbReference type="RefSeq" id="WP_113744167.1">
    <property type="nucleotide sequence ID" value="NZ_UAPV01000001.1"/>
</dbReference>
<gene>
    <name evidence="1" type="ORF">NCTC13093_01459</name>
</gene>
<keyword evidence="2" id="KW-1185">Reference proteome</keyword>
<dbReference type="Proteomes" id="UP000250086">
    <property type="component" value="Unassembled WGS sequence"/>
</dbReference>
<evidence type="ECO:0000313" key="1">
    <source>
        <dbReference type="EMBL" id="SPT70054.1"/>
    </source>
</evidence>
<organism evidence="1 2">
    <name type="scientific">Anaerobiospirillum thomasii</name>
    <dbReference type="NCBI Taxonomy" id="179995"/>
    <lineage>
        <taxon>Bacteria</taxon>
        <taxon>Pseudomonadati</taxon>
        <taxon>Pseudomonadota</taxon>
        <taxon>Gammaproteobacteria</taxon>
        <taxon>Aeromonadales</taxon>
        <taxon>Succinivibrionaceae</taxon>
        <taxon>Anaerobiospirillum</taxon>
    </lineage>
</organism>
<protein>
    <submittedName>
        <fullName evidence="1">Uncharacterized protein</fullName>
    </submittedName>
</protein>
<evidence type="ECO:0000313" key="2">
    <source>
        <dbReference type="Proteomes" id="UP000250086"/>
    </source>
</evidence>
<name>A0A2X0V6I8_9GAMM</name>
<accession>A0A2X0V6I8</accession>
<reference evidence="1 2" key="1">
    <citation type="submission" date="2018-06" db="EMBL/GenBank/DDBJ databases">
        <authorList>
            <consortium name="Pathogen Informatics"/>
            <person name="Doyle S."/>
        </authorList>
    </citation>
    <scope>NUCLEOTIDE SEQUENCE [LARGE SCALE GENOMIC DNA]</scope>
    <source>
        <strain evidence="1 2">NCTC13093</strain>
    </source>
</reference>